<protein>
    <recommendedName>
        <fullName evidence="4">Fibronectin type-III domain-containing protein</fullName>
    </recommendedName>
</protein>
<name>A0ABN9URK5_9DINO</name>
<evidence type="ECO:0000313" key="2">
    <source>
        <dbReference type="EMBL" id="CAK0861884.1"/>
    </source>
</evidence>
<dbReference type="SUPFAM" id="SSF49265">
    <property type="entry name" value="Fibronectin type III"/>
    <property type="match status" value="1"/>
</dbReference>
<feature type="signal peptide" evidence="1">
    <location>
        <begin position="1"/>
        <end position="17"/>
    </location>
</feature>
<dbReference type="Proteomes" id="UP001189429">
    <property type="component" value="Unassembled WGS sequence"/>
</dbReference>
<keyword evidence="3" id="KW-1185">Reference proteome</keyword>
<feature type="chain" id="PRO_5045080289" description="Fibronectin type-III domain-containing protein" evidence="1">
    <location>
        <begin position="18"/>
        <end position="131"/>
    </location>
</feature>
<dbReference type="InterPro" id="IPR003961">
    <property type="entry name" value="FN3_dom"/>
</dbReference>
<gene>
    <name evidence="2" type="ORF">PCOR1329_LOCUS50437</name>
</gene>
<organism evidence="2 3">
    <name type="scientific">Prorocentrum cordatum</name>
    <dbReference type="NCBI Taxonomy" id="2364126"/>
    <lineage>
        <taxon>Eukaryota</taxon>
        <taxon>Sar</taxon>
        <taxon>Alveolata</taxon>
        <taxon>Dinophyceae</taxon>
        <taxon>Prorocentrales</taxon>
        <taxon>Prorocentraceae</taxon>
        <taxon>Prorocentrum</taxon>
    </lineage>
</organism>
<dbReference type="InterPro" id="IPR013783">
    <property type="entry name" value="Ig-like_fold"/>
</dbReference>
<keyword evidence="1" id="KW-0732">Signal</keyword>
<dbReference type="EMBL" id="CAUYUJ010016105">
    <property type="protein sequence ID" value="CAK0861884.1"/>
    <property type="molecule type" value="Genomic_DNA"/>
</dbReference>
<dbReference type="Gene3D" id="2.60.40.10">
    <property type="entry name" value="Immunoglobulins"/>
    <property type="match status" value="1"/>
</dbReference>
<evidence type="ECO:0000313" key="3">
    <source>
        <dbReference type="Proteomes" id="UP001189429"/>
    </source>
</evidence>
<reference evidence="2" key="1">
    <citation type="submission" date="2023-10" db="EMBL/GenBank/DDBJ databases">
        <authorList>
            <person name="Chen Y."/>
            <person name="Shah S."/>
            <person name="Dougan E. K."/>
            <person name="Thang M."/>
            <person name="Chan C."/>
        </authorList>
    </citation>
    <scope>NUCLEOTIDE SEQUENCE [LARGE SCALE GENOMIC DNA]</scope>
</reference>
<proteinExistence type="predicted"/>
<sequence length="131" mass="13721">MRKLATMLIPSLPRVWALNGSADSPYLALELTVTAADWDQLVPGGQYRAAVRATSELGPSAWSEWSTASGLAPHGYCLSPPARPQPPRRNPAYSAAPGQIRLAWDAVASPAEAGGDDPLQEPAVLGRGCGC</sequence>
<dbReference type="InterPro" id="IPR036116">
    <property type="entry name" value="FN3_sf"/>
</dbReference>
<dbReference type="CDD" id="cd00063">
    <property type="entry name" value="FN3"/>
    <property type="match status" value="1"/>
</dbReference>
<accession>A0ABN9URK5</accession>
<comment type="caution">
    <text evidence="2">The sequence shown here is derived from an EMBL/GenBank/DDBJ whole genome shotgun (WGS) entry which is preliminary data.</text>
</comment>
<evidence type="ECO:0000256" key="1">
    <source>
        <dbReference type="SAM" id="SignalP"/>
    </source>
</evidence>
<evidence type="ECO:0008006" key="4">
    <source>
        <dbReference type="Google" id="ProtNLM"/>
    </source>
</evidence>